<evidence type="ECO:0000313" key="9">
    <source>
        <dbReference type="EMBL" id="MDJ1138060.1"/>
    </source>
</evidence>
<feature type="transmembrane region" description="Helical" evidence="7">
    <location>
        <begin position="218"/>
        <end position="239"/>
    </location>
</feature>
<dbReference type="PROSITE" id="PS50850">
    <property type="entry name" value="MFS"/>
    <property type="match status" value="1"/>
</dbReference>
<proteinExistence type="predicted"/>
<gene>
    <name evidence="9" type="ORF">NMN56_040110</name>
</gene>
<dbReference type="CDD" id="cd17321">
    <property type="entry name" value="MFS_MMR_MDR_like"/>
    <property type="match status" value="1"/>
</dbReference>
<keyword evidence="3 7" id="KW-1133">Transmembrane helix</keyword>
<protein>
    <submittedName>
        <fullName evidence="9">MFS transporter</fullName>
    </submittedName>
</protein>
<evidence type="ECO:0000313" key="10">
    <source>
        <dbReference type="Proteomes" id="UP001214441"/>
    </source>
</evidence>
<dbReference type="RefSeq" id="WP_274042592.1">
    <property type="nucleotide sequence ID" value="NZ_JANCPR020000073.1"/>
</dbReference>
<feature type="transmembrane region" description="Helical" evidence="7">
    <location>
        <begin position="293"/>
        <end position="314"/>
    </location>
</feature>
<feature type="transmembrane region" description="Helical" evidence="7">
    <location>
        <begin position="72"/>
        <end position="95"/>
    </location>
</feature>
<feature type="transmembrane region" description="Helical" evidence="7">
    <location>
        <begin position="326"/>
        <end position="346"/>
    </location>
</feature>
<evidence type="ECO:0000256" key="6">
    <source>
        <dbReference type="SAM" id="MobiDB-lite"/>
    </source>
</evidence>
<feature type="transmembrane region" description="Helical" evidence="7">
    <location>
        <begin position="450"/>
        <end position="469"/>
    </location>
</feature>
<feature type="domain" description="Major facilitator superfamily (MFS) profile" evidence="8">
    <location>
        <begin position="6"/>
        <end position="473"/>
    </location>
</feature>
<evidence type="ECO:0000256" key="7">
    <source>
        <dbReference type="SAM" id="Phobius"/>
    </source>
</evidence>
<keyword evidence="2 7" id="KW-0812">Transmembrane</keyword>
<dbReference type="PANTHER" id="PTHR42718:SF39">
    <property type="entry name" value="ACTINORHODIN TRANSPORTER-RELATED"/>
    <property type="match status" value="1"/>
</dbReference>
<evidence type="ECO:0000256" key="5">
    <source>
        <dbReference type="ARBA" id="ARBA00023251"/>
    </source>
</evidence>
<feature type="transmembrane region" description="Helical" evidence="7">
    <location>
        <begin position="353"/>
        <end position="374"/>
    </location>
</feature>
<dbReference type="Proteomes" id="UP001214441">
    <property type="component" value="Unassembled WGS sequence"/>
</dbReference>
<dbReference type="InterPro" id="IPR020846">
    <property type="entry name" value="MFS_dom"/>
</dbReference>
<evidence type="ECO:0000256" key="3">
    <source>
        <dbReference type="ARBA" id="ARBA00022989"/>
    </source>
</evidence>
<name>A0ABT7A9Q5_9ACTN</name>
<comment type="caution">
    <text evidence="9">The sequence shown here is derived from an EMBL/GenBank/DDBJ whole genome shotgun (WGS) entry which is preliminary data.</text>
</comment>
<feature type="transmembrane region" description="Helical" evidence="7">
    <location>
        <begin position="101"/>
        <end position="118"/>
    </location>
</feature>
<feature type="region of interest" description="Disordered" evidence="6">
    <location>
        <begin position="476"/>
        <end position="498"/>
    </location>
</feature>
<organism evidence="9 10">
    <name type="scientific">Streptomyces iconiensis</name>
    <dbReference type="NCBI Taxonomy" id="1384038"/>
    <lineage>
        <taxon>Bacteria</taxon>
        <taxon>Bacillati</taxon>
        <taxon>Actinomycetota</taxon>
        <taxon>Actinomycetes</taxon>
        <taxon>Kitasatosporales</taxon>
        <taxon>Streptomycetaceae</taxon>
        <taxon>Streptomyces</taxon>
    </lineage>
</organism>
<dbReference type="PANTHER" id="PTHR42718">
    <property type="entry name" value="MAJOR FACILITATOR SUPERFAMILY MULTIDRUG TRANSPORTER MFSC"/>
    <property type="match status" value="1"/>
</dbReference>
<feature type="transmembrane region" description="Helical" evidence="7">
    <location>
        <begin position="380"/>
        <end position="403"/>
    </location>
</feature>
<keyword evidence="10" id="KW-1185">Reference proteome</keyword>
<evidence type="ECO:0000256" key="4">
    <source>
        <dbReference type="ARBA" id="ARBA00023136"/>
    </source>
</evidence>
<evidence type="ECO:0000259" key="8">
    <source>
        <dbReference type="PROSITE" id="PS50850"/>
    </source>
</evidence>
<dbReference type="Pfam" id="PF07690">
    <property type="entry name" value="MFS_1"/>
    <property type="match status" value="1"/>
</dbReference>
<sequence length="498" mass="49586">MRQWLALAVVLSGTFLANLDVFIVVVAMPALERGLHADDGQQQLILAGYQLVYGLGLIAGGRLGDHLGSFRVFGAGMVLFTAASLGCGLAPSAGFLVTARLAQGLGTALLVPQVFRMAQTLFTGRARRQAFAVTGAVMGIGAVSGQLLGGWLLAADTFGLGWRAVFLVNVPVGAAALAALPWAATAQRAPAPGGQGAGDGAGDQDSARTPRLSLRARLDLPGTALAALASGLFAAPLTAAGGKEVPWWAPFCLAASVPATVGFLRYERAVQRRGGCPLLPPGLLSRPGFGRGLALVALANCGLNAFVLTLGLLLQQGYGWSPLRTGAGMLPTAGAFACASLLAPRLPVPQSRLLCGAAALATAGYLGCAAAAVHGEPGRLLLALGVAGAGLGLFIAPALAFALGTVPDRVSGAAAGVVSTVQQLGAALGVCVFGALFFALVHAGTGHPTAFALVTVANAVTTALGGFLARGVSANPVPSPGSQERAAGHEPGGAGGLL</sequence>
<keyword evidence="5" id="KW-0046">Antibiotic resistance</keyword>
<dbReference type="Gene3D" id="1.20.1720.10">
    <property type="entry name" value="Multidrug resistance protein D"/>
    <property type="match status" value="2"/>
</dbReference>
<feature type="transmembrane region" description="Helical" evidence="7">
    <location>
        <begin position="43"/>
        <end position="60"/>
    </location>
</feature>
<dbReference type="SUPFAM" id="SSF103473">
    <property type="entry name" value="MFS general substrate transporter"/>
    <property type="match status" value="1"/>
</dbReference>
<evidence type="ECO:0000256" key="1">
    <source>
        <dbReference type="ARBA" id="ARBA00004651"/>
    </source>
</evidence>
<dbReference type="EMBL" id="JANCPR020000073">
    <property type="protein sequence ID" value="MDJ1138060.1"/>
    <property type="molecule type" value="Genomic_DNA"/>
</dbReference>
<keyword evidence="4 7" id="KW-0472">Membrane</keyword>
<feature type="transmembrane region" description="Helical" evidence="7">
    <location>
        <begin position="160"/>
        <end position="180"/>
    </location>
</feature>
<feature type="transmembrane region" description="Helical" evidence="7">
    <location>
        <begin position="130"/>
        <end position="154"/>
    </location>
</feature>
<feature type="transmembrane region" description="Helical" evidence="7">
    <location>
        <begin position="245"/>
        <end position="264"/>
    </location>
</feature>
<dbReference type="InterPro" id="IPR011701">
    <property type="entry name" value="MFS"/>
</dbReference>
<accession>A0ABT7A9Q5</accession>
<evidence type="ECO:0000256" key="2">
    <source>
        <dbReference type="ARBA" id="ARBA00022692"/>
    </source>
</evidence>
<dbReference type="InterPro" id="IPR036259">
    <property type="entry name" value="MFS_trans_sf"/>
</dbReference>
<feature type="transmembrane region" description="Helical" evidence="7">
    <location>
        <begin position="424"/>
        <end position="444"/>
    </location>
</feature>
<reference evidence="9 10" key="1">
    <citation type="submission" date="2023-05" db="EMBL/GenBank/DDBJ databases">
        <title>Streptantibioticus silvisoli sp. nov., acidotolerant actinomycetes 1 from pine litter.</title>
        <authorList>
            <person name="Swiecimska M."/>
            <person name="Golinska P."/>
            <person name="Sangal V."/>
            <person name="Wachnowicz B."/>
            <person name="Goodfellow M."/>
        </authorList>
    </citation>
    <scope>NUCLEOTIDE SEQUENCE [LARGE SCALE GENOMIC DNA]</scope>
    <source>
        <strain evidence="9 10">DSM 42109</strain>
    </source>
</reference>
<comment type="subcellular location">
    <subcellularLocation>
        <location evidence="1">Cell membrane</location>
        <topology evidence="1">Multi-pass membrane protein</topology>
    </subcellularLocation>
</comment>